<dbReference type="Proteomes" id="UP000029224">
    <property type="component" value="Unassembled WGS sequence"/>
</dbReference>
<evidence type="ECO:0000313" key="2">
    <source>
        <dbReference type="Proteomes" id="UP000029224"/>
    </source>
</evidence>
<comment type="caution">
    <text evidence="1">The sequence shown here is derived from an EMBL/GenBank/DDBJ whole genome shotgun (WGS) entry which is preliminary data.</text>
</comment>
<accession>A0A090T0X6</accession>
<dbReference type="EMBL" id="BBMT01000003">
    <property type="protein sequence ID" value="GAL33581.1"/>
    <property type="molecule type" value="Genomic_DNA"/>
</dbReference>
<dbReference type="AlphaFoldDB" id="A0A090T0X6"/>
<reference evidence="1 2" key="2">
    <citation type="submission" date="2014-09" db="EMBL/GenBank/DDBJ databases">
        <authorList>
            <consortium name="NBRP consortium"/>
            <person name="Sawabe T."/>
            <person name="Meirelles P."/>
            <person name="Nakanishi M."/>
            <person name="Sayaka M."/>
            <person name="Hattori M."/>
            <person name="Ohkuma M."/>
        </authorList>
    </citation>
    <scope>NUCLEOTIDE SEQUENCE [LARGE SCALE GENOMIC DNA]</scope>
    <source>
        <strain evidence="1 2">JCM 19240</strain>
    </source>
</reference>
<proteinExistence type="predicted"/>
<protein>
    <submittedName>
        <fullName evidence="1">Uncharacterized protein</fullName>
    </submittedName>
</protein>
<reference evidence="1 2" key="1">
    <citation type="submission" date="2014-09" db="EMBL/GenBank/DDBJ databases">
        <title>Vibrio maritimus JCM 19240. (C210) whole genome shotgun sequence.</title>
        <authorList>
            <person name="Sawabe T."/>
            <person name="Meirelles P."/>
            <person name="Nakanishi M."/>
            <person name="Sayaka M."/>
            <person name="Hattori M."/>
            <person name="Ohkuma M."/>
        </authorList>
    </citation>
    <scope>NUCLEOTIDE SEQUENCE [LARGE SCALE GENOMIC DNA]</scope>
    <source>
        <strain evidence="1 2">JCM 19240</strain>
    </source>
</reference>
<sequence>MVCDHCVDGLRLLIQQFNGVIATIANIIARTNMGLMTFYKLGLTKWTMVLHDILL</sequence>
<evidence type="ECO:0000313" key="1">
    <source>
        <dbReference type="EMBL" id="GAL33581.1"/>
    </source>
</evidence>
<name>A0A090T0X6_9VIBR</name>
<organism evidence="1 2">
    <name type="scientific">Vibrio maritimus</name>
    <dbReference type="NCBI Taxonomy" id="990268"/>
    <lineage>
        <taxon>Bacteria</taxon>
        <taxon>Pseudomonadati</taxon>
        <taxon>Pseudomonadota</taxon>
        <taxon>Gammaproteobacteria</taxon>
        <taxon>Vibrionales</taxon>
        <taxon>Vibrionaceae</taxon>
        <taxon>Vibrio</taxon>
    </lineage>
</organism>
<gene>
    <name evidence="1" type="ORF">JCM19240_2277</name>
</gene>
<keyword evidence="2" id="KW-1185">Reference proteome</keyword>